<feature type="domain" description="Peptidase C-terminal archaeal/bacterial" evidence="1">
    <location>
        <begin position="41"/>
        <end position="103"/>
    </location>
</feature>
<keyword evidence="3" id="KW-1185">Reference proteome</keyword>
<name>A0ABT4AC90_9BACT</name>
<dbReference type="EMBL" id="JAPNKA010000001">
    <property type="protein sequence ID" value="MCY1079240.1"/>
    <property type="molecule type" value="Genomic_DNA"/>
</dbReference>
<dbReference type="Gene3D" id="2.60.120.380">
    <property type="match status" value="1"/>
</dbReference>
<dbReference type="InterPro" id="IPR007280">
    <property type="entry name" value="Peptidase_C_arc/bac"/>
</dbReference>
<gene>
    <name evidence="2" type="ORF">OV287_32745</name>
</gene>
<evidence type="ECO:0000259" key="1">
    <source>
        <dbReference type="Pfam" id="PF04151"/>
    </source>
</evidence>
<evidence type="ECO:0000313" key="2">
    <source>
        <dbReference type="EMBL" id="MCY1079240.1"/>
    </source>
</evidence>
<reference evidence="2 3" key="1">
    <citation type="submission" date="2022-11" db="EMBL/GenBank/DDBJ databases">
        <title>Minimal conservation of predation-associated metabolite biosynthetic gene clusters underscores biosynthetic potential of Myxococcota including descriptions for ten novel species: Archangium lansinium sp. nov., Myxococcus landrumus sp. nov., Nannocystis bai.</title>
        <authorList>
            <person name="Ahearne A."/>
            <person name="Stevens C."/>
            <person name="Phillips K."/>
        </authorList>
    </citation>
    <scope>NUCLEOTIDE SEQUENCE [LARGE SCALE GENOMIC DNA]</scope>
    <source>
        <strain evidence="2 3">MIWBW</strain>
    </source>
</reference>
<dbReference type="Proteomes" id="UP001207654">
    <property type="component" value="Unassembled WGS sequence"/>
</dbReference>
<proteinExistence type="predicted"/>
<protein>
    <submittedName>
        <fullName evidence="2">PPC domain-containing protein</fullName>
    </submittedName>
</protein>
<organism evidence="2 3">
    <name type="scientific">Archangium lansingense</name>
    <dbReference type="NCBI Taxonomy" id="2995310"/>
    <lineage>
        <taxon>Bacteria</taxon>
        <taxon>Pseudomonadati</taxon>
        <taxon>Myxococcota</taxon>
        <taxon>Myxococcia</taxon>
        <taxon>Myxococcales</taxon>
        <taxon>Cystobacterineae</taxon>
        <taxon>Archangiaceae</taxon>
        <taxon>Archangium</taxon>
    </lineage>
</organism>
<dbReference type="Pfam" id="PF04151">
    <property type="entry name" value="PPC"/>
    <property type="match status" value="1"/>
</dbReference>
<evidence type="ECO:0000313" key="3">
    <source>
        <dbReference type="Proteomes" id="UP001207654"/>
    </source>
</evidence>
<sequence>MSLKGAYSTGGGGGGGGTLTNGVESAQYSGARSAWTCNTLVVPAGKTSVVFNQTGKTGTTGDADLYVKFGSAPTTSSYNCRPYLSGSTESCTISNPGAGTWYACSYGYSAYTNVTMKGTY</sequence>
<accession>A0ABT4AC90</accession>
<comment type="caution">
    <text evidence="2">The sequence shown here is derived from an EMBL/GenBank/DDBJ whole genome shotgun (WGS) entry which is preliminary data.</text>
</comment>